<keyword evidence="3" id="KW-0805">Transcription regulation</keyword>
<dbReference type="eggNOG" id="COG1846">
    <property type="taxonomic scope" value="Bacteria"/>
</dbReference>
<dbReference type="InterPro" id="IPR039422">
    <property type="entry name" value="MarR/SlyA-like"/>
</dbReference>
<dbReference type="RefSeq" id="WP_016184014.1">
    <property type="nucleotide sequence ID" value="NZ_JXKI01000027.1"/>
</dbReference>
<dbReference type="PANTHER" id="PTHR33164">
    <property type="entry name" value="TRANSCRIPTIONAL REGULATOR, MARR FAMILY"/>
    <property type="match status" value="1"/>
</dbReference>
<dbReference type="GO" id="GO:0003677">
    <property type="term" value="F:DNA binding"/>
    <property type="evidence" value="ECO:0007669"/>
    <property type="project" value="UniProtKB-KW"/>
</dbReference>
<evidence type="ECO:0000256" key="5">
    <source>
        <dbReference type="ARBA" id="ARBA00023163"/>
    </source>
</evidence>
<keyword evidence="8" id="KW-1185">Reference proteome</keyword>
<name>S1MTX9_9ENTE</name>
<keyword evidence="4" id="KW-0238">DNA-binding</keyword>
<protein>
    <recommendedName>
        <fullName evidence="6">HTH marR-type domain-containing protein</fullName>
    </recommendedName>
</protein>
<keyword evidence="5" id="KW-0804">Transcription</keyword>
<dbReference type="PROSITE" id="PS50995">
    <property type="entry name" value="HTH_MARR_2"/>
    <property type="match status" value="1"/>
</dbReference>
<dbReference type="Pfam" id="PF22381">
    <property type="entry name" value="Staph_reg_Sar_Rot"/>
    <property type="match status" value="1"/>
</dbReference>
<evidence type="ECO:0000256" key="3">
    <source>
        <dbReference type="ARBA" id="ARBA00023015"/>
    </source>
</evidence>
<dbReference type="PRINTS" id="PR00598">
    <property type="entry name" value="HTHMARR"/>
</dbReference>
<organism evidence="7 8">
    <name type="scientific">Enterococcus columbae DSM 7374 = ATCC 51263</name>
    <dbReference type="NCBI Taxonomy" id="1121865"/>
    <lineage>
        <taxon>Bacteria</taxon>
        <taxon>Bacillati</taxon>
        <taxon>Bacillota</taxon>
        <taxon>Bacilli</taxon>
        <taxon>Lactobacillales</taxon>
        <taxon>Enterococcaceae</taxon>
        <taxon>Enterococcus</taxon>
    </lineage>
</organism>
<comment type="caution">
    <text evidence="7">The sequence shown here is derived from an EMBL/GenBank/DDBJ whole genome shotgun (WGS) entry which is preliminary data.</text>
</comment>
<dbReference type="Gene3D" id="1.10.10.10">
    <property type="entry name" value="Winged helix-like DNA-binding domain superfamily/Winged helix DNA-binding domain"/>
    <property type="match status" value="1"/>
</dbReference>
<feature type="domain" description="HTH marR-type" evidence="6">
    <location>
        <begin position="7"/>
        <end position="144"/>
    </location>
</feature>
<dbReference type="EMBL" id="ASWJ01000010">
    <property type="protein sequence ID" value="EOW80135.1"/>
    <property type="molecule type" value="Genomic_DNA"/>
</dbReference>
<dbReference type="Proteomes" id="UP000014113">
    <property type="component" value="Unassembled WGS sequence"/>
</dbReference>
<dbReference type="GO" id="GO:0005737">
    <property type="term" value="C:cytoplasm"/>
    <property type="evidence" value="ECO:0007669"/>
    <property type="project" value="UniProtKB-SubCell"/>
</dbReference>
<dbReference type="GO" id="GO:0003700">
    <property type="term" value="F:DNA-binding transcription factor activity"/>
    <property type="evidence" value="ECO:0007669"/>
    <property type="project" value="InterPro"/>
</dbReference>
<dbReference type="SMART" id="SM00347">
    <property type="entry name" value="HTH_MARR"/>
    <property type="match status" value="1"/>
</dbReference>
<dbReference type="InterPro" id="IPR036388">
    <property type="entry name" value="WH-like_DNA-bd_sf"/>
</dbReference>
<evidence type="ECO:0000259" key="6">
    <source>
        <dbReference type="PROSITE" id="PS50995"/>
    </source>
</evidence>
<dbReference type="AlphaFoldDB" id="S1MTX9"/>
<comment type="subcellular location">
    <subcellularLocation>
        <location evidence="1">Cytoplasm</location>
    </subcellularLocation>
</comment>
<dbReference type="InterPro" id="IPR055166">
    <property type="entry name" value="Transc_reg_Sar_Rot_HTH"/>
</dbReference>
<dbReference type="InterPro" id="IPR000835">
    <property type="entry name" value="HTH_MarR-typ"/>
</dbReference>
<dbReference type="PANTHER" id="PTHR33164:SF5">
    <property type="entry name" value="ORGANIC HYDROPEROXIDE RESISTANCE TRANSCRIPTIONAL REGULATOR"/>
    <property type="match status" value="1"/>
</dbReference>
<sequence length="148" mass="16980">MIQPTIDNQLCFALYRANKTFNRLYNKVLAPFDLTYPQYLTLLALWEEDHQTVSQLGERLALDSGTLTPLIKRLEQRDYVLRSRAKDDERRVIISLTAKAKKLKPTILDTVCNCLSVLTADEANYFSLLQQLNQLSQTLGGMQDEKNV</sequence>
<dbReference type="GO" id="GO:0006950">
    <property type="term" value="P:response to stress"/>
    <property type="evidence" value="ECO:0007669"/>
    <property type="project" value="TreeGrafter"/>
</dbReference>
<evidence type="ECO:0000256" key="1">
    <source>
        <dbReference type="ARBA" id="ARBA00004496"/>
    </source>
</evidence>
<dbReference type="OrthoDB" id="9806864at2"/>
<dbReference type="PATRIC" id="fig|1121865.3.peg.1852"/>
<accession>S1MTX9</accession>
<evidence type="ECO:0000256" key="2">
    <source>
        <dbReference type="ARBA" id="ARBA00022490"/>
    </source>
</evidence>
<evidence type="ECO:0000313" key="7">
    <source>
        <dbReference type="EMBL" id="EOW80135.1"/>
    </source>
</evidence>
<dbReference type="STRING" id="1121865.OMW_01908"/>
<dbReference type="InterPro" id="IPR036390">
    <property type="entry name" value="WH_DNA-bd_sf"/>
</dbReference>
<evidence type="ECO:0000256" key="4">
    <source>
        <dbReference type="ARBA" id="ARBA00023125"/>
    </source>
</evidence>
<dbReference type="SUPFAM" id="SSF46785">
    <property type="entry name" value="Winged helix' DNA-binding domain"/>
    <property type="match status" value="1"/>
</dbReference>
<reference evidence="7 8" key="1">
    <citation type="submission" date="2013-03" db="EMBL/GenBank/DDBJ databases">
        <title>The Genome Sequence of Enterococcus columbae ATCC_51263 (PacBio/Illumina hybrid assembly).</title>
        <authorList>
            <consortium name="The Broad Institute Genomics Platform"/>
            <consortium name="The Broad Institute Genome Sequencing Center for Infectious Disease"/>
            <person name="Earl A."/>
            <person name="Russ C."/>
            <person name="Gilmore M."/>
            <person name="Surin D."/>
            <person name="Walker B."/>
            <person name="Young S."/>
            <person name="Zeng Q."/>
            <person name="Gargeya S."/>
            <person name="Fitzgerald M."/>
            <person name="Haas B."/>
            <person name="Abouelleil A."/>
            <person name="Allen A.W."/>
            <person name="Alvarado L."/>
            <person name="Arachchi H.M."/>
            <person name="Berlin A.M."/>
            <person name="Chapman S.B."/>
            <person name="Gainer-Dewar J."/>
            <person name="Goldberg J."/>
            <person name="Griggs A."/>
            <person name="Gujja S."/>
            <person name="Hansen M."/>
            <person name="Howarth C."/>
            <person name="Imamovic A."/>
            <person name="Ireland A."/>
            <person name="Larimer J."/>
            <person name="McCowan C."/>
            <person name="Murphy C."/>
            <person name="Pearson M."/>
            <person name="Poon T.W."/>
            <person name="Priest M."/>
            <person name="Roberts A."/>
            <person name="Saif S."/>
            <person name="Shea T."/>
            <person name="Sisk P."/>
            <person name="Sykes S."/>
            <person name="Wortman J."/>
            <person name="Nusbaum C."/>
            <person name="Birren B."/>
        </authorList>
    </citation>
    <scope>NUCLEOTIDE SEQUENCE [LARGE SCALE GENOMIC DNA]</scope>
    <source>
        <strain evidence="7 8">ATCC 51263</strain>
    </source>
</reference>
<dbReference type="FunFam" id="1.10.10.10:FF:000163">
    <property type="entry name" value="MarR family transcriptional regulator"/>
    <property type="match status" value="1"/>
</dbReference>
<gene>
    <name evidence="7" type="ORF">I568_02214</name>
</gene>
<keyword evidence="2" id="KW-0963">Cytoplasm</keyword>
<evidence type="ECO:0000313" key="8">
    <source>
        <dbReference type="Proteomes" id="UP000014113"/>
    </source>
</evidence>
<proteinExistence type="predicted"/>